<name>A0A8J5FYP8_ZINOF</name>
<dbReference type="InterPro" id="IPR038005">
    <property type="entry name" value="RX-like_CC"/>
</dbReference>
<dbReference type="InterPro" id="IPR041118">
    <property type="entry name" value="Rx_N"/>
</dbReference>
<keyword evidence="5" id="KW-0611">Plant defense</keyword>
<accession>A0A8J5FYP8</accession>
<keyword evidence="3" id="KW-0677">Repeat</keyword>
<keyword evidence="2" id="KW-0433">Leucine-rich repeat</keyword>
<sequence>MAMIPDFLVTRYLTKLTDLLEGEICKVLGVKEEIKKFQRRLERLSPYLQDAEQKRHQDNRVNTWLRDLKGIVYDAEDIIEFCTIPGGSELMSLQPLSSSSTLVSRPFTLLASCFACTKFRHEIAVSFERLNDRLKEIRDDSEIITGLVPLMSHQWLQDHPTSQRLTTSLEVKADILGAKIEDDAQTLIRLILKHDHKDNGVFGIVGMGGIGKTTMAHKIFHDERIKNNFPTRIWICVSKNYTRIELLKIGPTNK</sequence>
<proteinExistence type="inferred from homology"/>
<feature type="domain" description="Disease resistance N-terminal" evidence="7">
    <location>
        <begin position="9"/>
        <end position="83"/>
    </location>
</feature>
<gene>
    <name evidence="8" type="ORF">ZIOFF_046247</name>
</gene>
<dbReference type="GO" id="GO:0043531">
    <property type="term" value="F:ADP binding"/>
    <property type="evidence" value="ECO:0007669"/>
    <property type="project" value="InterPro"/>
</dbReference>
<keyword evidence="4" id="KW-0547">Nucleotide-binding</keyword>
<organism evidence="8 9">
    <name type="scientific">Zingiber officinale</name>
    <name type="common">Ginger</name>
    <name type="synonym">Amomum zingiber</name>
    <dbReference type="NCBI Taxonomy" id="94328"/>
    <lineage>
        <taxon>Eukaryota</taxon>
        <taxon>Viridiplantae</taxon>
        <taxon>Streptophyta</taxon>
        <taxon>Embryophyta</taxon>
        <taxon>Tracheophyta</taxon>
        <taxon>Spermatophyta</taxon>
        <taxon>Magnoliopsida</taxon>
        <taxon>Liliopsida</taxon>
        <taxon>Zingiberales</taxon>
        <taxon>Zingiberaceae</taxon>
        <taxon>Zingiber</taxon>
    </lineage>
</organism>
<protein>
    <submittedName>
        <fullName evidence="8">Uncharacterized protein</fullName>
    </submittedName>
</protein>
<dbReference type="Pfam" id="PF18052">
    <property type="entry name" value="Rx_N"/>
    <property type="match status" value="1"/>
</dbReference>
<dbReference type="Pfam" id="PF00931">
    <property type="entry name" value="NB-ARC"/>
    <property type="match status" value="1"/>
</dbReference>
<reference evidence="8 9" key="1">
    <citation type="submission" date="2020-08" db="EMBL/GenBank/DDBJ databases">
        <title>Plant Genome Project.</title>
        <authorList>
            <person name="Zhang R.-G."/>
        </authorList>
    </citation>
    <scope>NUCLEOTIDE SEQUENCE [LARGE SCALE GENOMIC DNA]</scope>
    <source>
        <tissue evidence="8">Rhizome</tissue>
    </source>
</reference>
<dbReference type="PANTHER" id="PTHR19338:SF73">
    <property type="entry name" value="DISEASE RESISTANCE PROTEIN RGA2-LIKE"/>
    <property type="match status" value="1"/>
</dbReference>
<evidence type="ECO:0000313" key="9">
    <source>
        <dbReference type="Proteomes" id="UP000734854"/>
    </source>
</evidence>
<evidence type="ECO:0000256" key="2">
    <source>
        <dbReference type="ARBA" id="ARBA00022614"/>
    </source>
</evidence>
<dbReference type="CDD" id="cd14798">
    <property type="entry name" value="RX-CC_like"/>
    <property type="match status" value="1"/>
</dbReference>
<evidence type="ECO:0000313" key="8">
    <source>
        <dbReference type="EMBL" id="KAG6498335.1"/>
    </source>
</evidence>
<dbReference type="GO" id="GO:0006952">
    <property type="term" value="P:defense response"/>
    <property type="evidence" value="ECO:0007669"/>
    <property type="project" value="UniProtKB-KW"/>
</dbReference>
<evidence type="ECO:0000259" key="7">
    <source>
        <dbReference type="Pfam" id="PF18052"/>
    </source>
</evidence>
<dbReference type="EMBL" id="JACMSC010000012">
    <property type="protein sequence ID" value="KAG6498335.1"/>
    <property type="molecule type" value="Genomic_DNA"/>
</dbReference>
<evidence type="ECO:0000256" key="4">
    <source>
        <dbReference type="ARBA" id="ARBA00022741"/>
    </source>
</evidence>
<dbReference type="AlphaFoldDB" id="A0A8J5FYP8"/>
<evidence type="ECO:0000259" key="6">
    <source>
        <dbReference type="Pfam" id="PF00931"/>
    </source>
</evidence>
<comment type="similarity">
    <text evidence="1">Belongs to the disease resistance NB-LRR family.</text>
</comment>
<dbReference type="PANTHER" id="PTHR19338">
    <property type="entry name" value="TRANSLOCASE OF INNER MITOCHONDRIAL MEMBRANE 13 HOMOLOG"/>
    <property type="match status" value="1"/>
</dbReference>
<evidence type="ECO:0000256" key="3">
    <source>
        <dbReference type="ARBA" id="ARBA00022737"/>
    </source>
</evidence>
<dbReference type="OrthoDB" id="3027644at2759"/>
<feature type="domain" description="NB-ARC" evidence="6">
    <location>
        <begin position="187"/>
        <end position="248"/>
    </location>
</feature>
<keyword evidence="9" id="KW-1185">Reference proteome</keyword>
<evidence type="ECO:0000256" key="1">
    <source>
        <dbReference type="ARBA" id="ARBA00008894"/>
    </source>
</evidence>
<dbReference type="Proteomes" id="UP000734854">
    <property type="component" value="Unassembled WGS sequence"/>
</dbReference>
<dbReference type="InterPro" id="IPR002182">
    <property type="entry name" value="NB-ARC"/>
</dbReference>
<evidence type="ECO:0000256" key="5">
    <source>
        <dbReference type="ARBA" id="ARBA00022821"/>
    </source>
</evidence>
<comment type="caution">
    <text evidence="8">The sequence shown here is derived from an EMBL/GenBank/DDBJ whole genome shotgun (WGS) entry which is preliminary data.</text>
</comment>